<dbReference type="GO" id="GO:0034992">
    <property type="term" value="C:microtubule organizing center attachment site"/>
    <property type="evidence" value="ECO:0007669"/>
    <property type="project" value="TreeGrafter"/>
</dbReference>
<reference evidence="8" key="1">
    <citation type="journal article" date="2021" name="Nat. Commun.">
        <title>Genetic determinants of endophytism in the Arabidopsis root mycobiome.</title>
        <authorList>
            <person name="Mesny F."/>
            <person name="Miyauchi S."/>
            <person name="Thiergart T."/>
            <person name="Pickel B."/>
            <person name="Atanasova L."/>
            <person name="Karlsson M."/>
            <person name="Huettel B."/>
            <person name="Barry K.W."/>
            <person name="Haridas S."/>
            <person name="Chen C."/>
            <person name="Bauer D."/>
            <person name="Andreopoulos W."/>
            <person name="Pangilinan J."/>
            <person name="LaButti K."/>
            <person name="Riley R."/>
            <person name="Lipzen A."/>
            <person name="Clum A."/>
            <person name="Drula E."/>
            <person name="Henrissat B."/>
            <person name="Kohler A."/>
            <person name="Grigoriev I.V."/>
            <person name="Martin F.M."/>
            <person name="Hacquard S."/>
        </authorList>
    </citation>
    <scope>NUCLEOTIDE SEQUENCE</scope>
    <source>
        <strain evidence="8">MPI-CAGE-AT-0016</strain>
    </source>
</reference>
<name>A0A8K0TIE4_9PEZI</name>
<feature type="region of interest" description="Disordered" evidence="6">
    <location>
        <begin position="334"/>
        <end position="353"/>
    </location>
</feature>
<feature type="region of interest" description="Disordered" evidence="6">
    <location>
        <begin position="379"/>
        <end position="403"/>
    </location>
</feature>
<dbReference type="Pfam" id="PF09779">
    <property type="entry name" value="Ima1_N"/>
    <property type="match status" value="1"/>
</dbReference>
<evidence type="ECO:0000259" key="7">
    <source>
        <dbReference type="Pfam" id="PF09779"/>
    </source>
</evidence>
<dbReference type="OrthoDB" id="5966927at2759"/>
<protein>
    <submittedName>
        <fullName evidence="8">Ima1 N-terminal domain-containing protein</fullName>
    </submittedName>
</protein>
<proteinExistence type="predicted"/>
<keyword evidence="4" id="KW-0472">Membrane</keyword>
<keyword evidence="2" id="KW-0812">Transmembrane</keyword>
<feature type="compositionally biased region" description="Polar residues" evidence="6">
    <location>
        <begin position="385"/>
        <end position="394"/>
    </location>
</feature>
<evidence type="ECO:0000256" key="2">
    <source>
        <dbReference type="ARBA" id="ARBA00022692"/>
    </source>
</evidence>
<dbReference type="InterPro" id="IPR042321">
    <property type="entry name" value="Ima1"/>
</dbReference>
<evidence type="ECO:0000313" key="8">
    <source>
        <dbReference type="EMBL" id="KAH7366983.1"/>
    </source>
</evidence>
<dbReference type="GO" id="GO:0034506">
    <property type="term" value="C:chromosome, centromeric core domain"/>
    <property type="evidence" value="ECO:0007669"/>
    <property type="project" value="TreeGrafter"/>
</dbReference>
<comment type="caution">
    <text evidence="8">The sequence shown here is derived from an EMBL/GenBank/DDBJ whole genome shotgun (WGS) entry which is preliminary data.</text>
</comment>
<dbReference type="InterPro" id="IPR018617">
    <property type="entry name" value="Ima1_N"/>
</dbReference>
<keyword evidence="9" id="KW-1185">Reference proteome</keyword>
<organism evidence="8 9">
    <name type="scientific">Plectosphaerella cucumerina</name>
    <dbReference type="NCBI Taxonomy" id="40658"/>
    <lineage>
        <taxon>Eukaryota</taxon>
        <taxon>Fungi</taxon>
        <taxon>Dikarya</taxon>
        <taxon>Ascomycota</taxon>
        <taxon>Pezizomycotina</taxon>
        <taxon>Sordariomycetes</taxon>
        <taxon>Hypocreomycetidae</taxon>
        <taxon>Glomerellales</taxon>
        <taxon>Plectosphaerellaceae</taxon>
        <taxon>Plectosphaerella</taxon>
    </lineage>
</organism>
<dbReference type="EMBL" id="JAGPXD010000002">
    <property type="protein sequence ID" value="KAH7366983.1"/>
    <property type="molecule type" value="Genomic_DNA"/>
</dbReference>
<dbReference type="PANTHER" id="PTHR28538:SF1">
    <property type="entry name" value="INTEGRAL INNER NUCLEAR MEMBRANE PROTEIN IMA1"/>
    <property type="match status" value="1"/>
</dbReference>
<sequence length="715" mass="79163">MPRLGGSLSCFYCGKKSSVKFDGSIRDFLCLHCDATNYLDKNGEITDPPVAKTTSVVEPAQYATIRQQSPVAATSPSQDIFCSTCQKNQHLFTASLAQYLPDDPDHPDYARLERDYYKYRKSLEQLYPQICADCFPKVQAQVDRAGYTARTDHLRRMMDKSRQRRATPKQWSPLNTLDAAGKWLWLGGLACQLLWHLVSVSQASSPSNSDPLRDPDEVPHWFQTWLVQVTNWLPEGECLSWYSILASVLSAWWNPRFVQVFRGFSKHVLGLSQWYAFQALILAVRLGGRQAAGHVAQTGVGTSANISLHGLLAIITIACYWKAQGSVHIDTTPLFQSDTSPMPTPPRVKGPARAAQKQDTQSLAGMLDEIMQQPPKNVMEIPTRPTRSPLAQSSGRDKENVGMGGLALSERPPQYSEEMDWSPTQSKHRAFNDFGAPGRDKQGFNAAPANVDSGAFWYKVPPAPKAPLHKLATASTAVIREKPAESSSNSFFSFGNRFNAGKPASPSGTTGESSKVDFAQPSFFAAPNTSDPRNSLADILDSKFTIGQDDADNETRPEGGKDADIELKPQFSQIKTSSRSSRFADMLLLAILLSTWWCATAYEELQPYTRETMMITMGLELLVSMHMTRTAMIDLQAATLQRRQLSTLQRRSLTGNVLLGVCEVVICGLLMAQMWTTSDARLLGEMRWTGLISMTLTAAHGTTVYLGPKAHAWFR</sequence>
<accession>A0A8K0TIE4</accession>
<evidence type="ECO:0000256" key="5">
    <source>
        <dbReference type="ARBA" id="ARBA00023242"/>
    </source>
</evidence>
<evidence type="ECO:0000256" key="3">
    <source>
        <dbReference type="ARBA" id="ARBA00022989"/>
    </source>
</evidence>
<dbReference type="PANTHER" id="PTHR28538">
    <property type="entry name" value="INTEGRAL INNER NUCLEAR MEMBRANE PROTEIN IMA1"/>
    <property type="match status" value="1"/>
</dbReference>
<evidence type="ECO:0000256" key="6">
    <source>
        <dbReference type="SAM" id="MobiDB-lite"/>
    </source>
</evidence>
<comment type="subcellular location">
    <subcellularLocation>
        <location evidence="1">Nucleus inner membrane</location>
        <topology evidence="1">Multi-pass membrane protein</topology>
    </subcellularLocation>
</comment>
<feature type="domain" description="Ima1 N-terminal" evidence="7">
    <location>
        <begin position="8"/>
        <end position="138"/>
    </location>
</feature>
<evidence type="ECO:0000256" key="1">
    <source>
        <dbReference type="ARBA" id="ARBA00004473"/>
    </source>
</evidence>
<dbReference type="GO" id="GO:0071765">
    <property type="term" value="P:nuclear inner membrane organization"/>
    <property type="evidence" value="ECO:0007669"/>
    <property type="project" value="InterPro"/>
</dbReference>
<dbReference type="GO" id="GO:0044732">
    <property type="term" value="C:mitotic spindle pole body"/>
    <property type="evidence" value="ECO:0007669"/>
    <property type="project" value="TreeGrafter"/>
</dbReference>
<dbReference type="AlphaFoldDB" id="A0A8K0TIE4"/>
<gene>
    <name evidence="8" type="ORF">B0T11DRAFT_315532</name>
</gene>
<keyword evidence="3" id="KW-1133">Transmembrane helix</keyword>
<evidence type="ECO:0000256" key="4">
    <source>
        <dbReference type="ARBA" id="ARBA00023136"/>
    </source>
</evidence>
<dbReference type="Proteomes" id="UP000813385">
    <property type="component" value="Unassembled WGS sequence"/>
</dbReference>
<dbReference type="GO" id="GO:0005637">
    <property type="term" value="C:nuclear inner membrane"/>
    <property type="evidence" value="ECO:0007669"/>
    <property type="project" value="UniProtKB-SubCell"/>
</dbReference>
<evidence type="ECO:0000313" key="9">
    <source>
        <dbReference type="Proteomes" id="UP000813385"/>
    </source>
</evidence>
<keyword evidence="5" id="KW-0539">Nucleus</keyword>